<dbReference type="Proteomes" id="UP001328107">
    <property type="component" value="Unassembled WGS sequence"/>
</dbReference>
<protein>
    <submittedName>
        <fullName evidence="2">Uncharacterized protein</fullName>
    </submittedName>
</protein>
<comment type="caution">
    <text evidence="2">The sequence shown here is derived from an EMBL/GenBank/DDBJ whole genome shotgun (WGS) entry which is preliminary data.</text>
</comment>
<feature type="compositionally biased region" description="Basic and acidic residues" evidence="1">
    <location>
        <begin position="29"/>
        <end position="39"/>
    </location>
</feature>
<evidence type="ECO:0000313" key="2">
    <source>
        <dbReference type="EMBL" id="GMR62003.1"/>
    </source>
</evidence>
<feature type="region of interest" description="Disordered" evidence="1">
    <location>
        <begin position="29"/>
        <end position="59"/>
    </location>
</feature>
<reference evidence="3" key="1">
    <citation type="submission" date="2022-10" db="EMBL/GenBank/DDBJ databases">
        <title>Genome assembly of Pristionchus species.</title>
        <authorList>
            <person name="Yoshida K."/>
            <person name="Sommer R.J."/>
        </authorList>
    </citation>
    <scope>NUCLEOTIDE SEQUENCE [LARGE SCALE GENOMIC DNA]</scope>
    <source>
        <strain evidence="3">RS5460</strain>
    </source>
</reference>
<evidence type="ECO:0000313" key="3">
    <source>
        <dbReference type="Proteomes" id="UP001328107"/>
    </source>
</evidence>
<feature type="compositionally biased region" description="Low complexity" evidence="1">
    <location>
        <begin position="43"/>
        <end position="59"/>
    </location>
</feature>
<sequence>NFFRQPQHTSEMLSIIGITRYYPYIIGDKNEGQRSRTNPDAESQTSSKSSVTQKKSSSRSFTLCFKVEDDMKNHLIEAS</sequence>
<feature type="non-terminal residue" evidence="2">
    <location>
        <position position="1"/>
    </location>
</feature>
<accession>A0AAN5DF15</accession>
<proteinExistence type="predicted"/>
<name>A0AAN5DF15_9BILA</name>
<feature type="non-terminal residue" evidence="2">
    <location>
        <position position="79"/>
    </location>
</feature>
<gene>
    <name evidence="2" type="ORF">PMAYCL1PPCAC_32198</name>
</gene>
<keyword evidence="3" id="KW-1185">Reference proteome</keyword>
<organism evidence="2 3">
    <name type="scientific">Pristionchus mayeri</name>
    <dbReference type="NCBI Taxonomy" id="1317129"/>
    <lineage>
        <taxon>Eukaryota</taxon>
        <taxon>Metazoa</taxon>
        <taxon>Ecdysozoa</taxon>
        <taxon>Nematoda</taxon>
        <taxon>Chromadorea</taxon>
        <taxon>Rhabditida</taxon>
        <taxon>Rhabditina</taxon>
        <taxon>Diplogasteromorpha</taxon>
        <taxon>Diplogasteroidea</taxon>
        <taxon>Neodiplogasteridae</taxon>
        <taxon>Pristionchus</taxon>
    </lineage>
</organism>
<dbReference type="AlphaFoldDB" id="A0AAN5DF15"/>
<evidence type="ECO:0000256" key="1">
    <source>
        <dbReference type="SAM" id="MobiDB-lite"/>
    </source>
</evidence>
<dbReference type="EMBL" id="BTRK01000006">
    <property type="protein sequence ID" value="GMR62003.1"/>
    <property type="molecule type" value="Genomic_DNA"/>
</dbReference>